<comment type="cofactor">
    <cofactor evidence="7">
        <name>Zn(2+)</name>
        <dbReference type="ChEBI" id="CHEBI:29105"/>
    </cofactor>
    <text evidence="7">Binds 1 zinc ion per subunit.</text>
</comment>
<keyword evidence="3 7" id="KW-0862">Zinc</keyword>
<dbReference type="GO" id="GO:1900376">
    <property type="term" value="P:regulation of secondary metabolite biosynthetic process"/>
    <property type="evidence" value="ECO:0007669"/>
    <property type="project" value="TreeGrafter"/>
</dbReference>
<dbReference type="Pfam" id="PF01475">
    <property type="entry name" value="FUR"/>
    <property type="match status" value="1"/>
</dbReference>
<dbReference type="GO" id="GO:0003700">
    <property type="term" value="F:DNA-binding transcription factor activity"/>
    <property type="evidence" value="ECO:0007669"/>
    <property type="project" value="InterPro"/>
</dbReference>
<dbReference type="InterPro" id="IPR043135">
    <property type="entry name" value="Fur_C"/>
</dbReference>
<evidence type="ECO:0000256" key="6">
    <source>
        <dbReference type="ARBA" id="ARBA00023163"/>
    </source>
</evidence>
<keyword evidence="7" id="KW-0479">Metal-binding</keyword>
<feature type="binding site" evidence="7">
    <location>
        <position position="101"/>
    </location>
    <ligand>
        <name>Zn(2+)</name>
        <dbReference type="ChEBI" id="CHEBI:29105"/>
    </ligand>
</feature>
<keyword evidence="5" id="KW-0238">DNA-binding</keyword>
<evidence type="ECO:0000256" key="3">
    <source>
        <dbReference type="ARBA" id="ARBA00022833"/>
    </source>
</evidence>
<evidence type="ECO:0000256" key="5">
    <source>
        <dbReference type="ARBA" id="ARBA00023125"/>
    </source>
</evidence>
<dbReference type="SUPFAM" id="SSF46785">
    <property type="entry name" value="Winged helix' DNA-binding domain"/>
    <property type="match status" value="1"/>
</dbReference>
<dbReference type="InterPro" id="IPR036390">
    <property type="entry name" value="WH_DNA-bd_sf"/>
</dbReference>
<dbReference type="PANTHER" id="PTHR33202:SF8">
    <property type="entry name" value="PEROXIDE-RESPONSIVE REPRESSOR PERR"/>
    <property type="match status" value="1"/>
</dbReference>
<dbReference type="STRING" id="39841.SAMN05660836_00685"/>
<keyword evidence="9" id="KW-1185">Reference proteome</keyword>
<dbReference type="AlphaFoldDB" id="A0A1I4RMF2"/>
<proteinExistence type="inferred from homology"/>
<dbReference type="EMBL" id="FOUU01000001">
    <property type="protein sequence ID" value="SFM53113.1"/>
    <property type="molecule type" value="Genomic_DNA"/>
</dbReference>
<feature type="binding site" evidence="7">
    <location>
        <position position="141"/>
    </location>
    <ligand>
        <name>Zn(2+)</name>
        <dbReference type="ChEBI" id="CHEBI:29105"/>
    </ligand>
</feature>
<feature type="binding site" evidence="7">
    <location>
        <position position="104"/>
    </location>
    <ligand>
        <name>Zn(2+)</name>
        <dbReference type="ChEBI" id="CHEBI:29105"/>
    </ligand>
</feature>
<dbReference type="CDD" id="cd07153">
    <property type="entry name" value="Fur_like"/>
    <property type="match status" value="1"/>
</dbReference>
<reference evidence="8 9" key="1">
    <citation type="submission" date="2016-10" db="EMBL/GenBank/DDBJ databases">
        <authorList>
            <person name="de Groot N.N."/>
        </authorList>
    </citation>
    <scope>NUCLEOTIDE SEQUENCE [LARGE SCALE GENOMIC DNA]</scope>
    <source>
        <strain evidence="8 9">DSM 9990</strain>
    </source>
</reference>
<comment type="similarity">
    <text evidence="1">Belongs to the Fur family.</text>
</comment>
<evidence type="ECO:0000256" key="4">
    <source>
        <dbReference type="ARBA" id="ARBA00023015"/>
    </source>
</evidence>
<dbReference type="PANTHER" id="PTHR33202">
    <property type="entry name" value="ZINC UPTAKE REGULATION PROTEIN"/>
    <property type="match status" value="1"/>
</dbReference>
<evidence type="ECO:0000313" key="8">
    <source>
        <dbReference type="EMBL" id="SFM53113.1"/>
    </source>
</evidence>
<accession>A0A1I4RMF2</accession>
<keyword evidence="2" id="KW-0678">Repressor</keyword>
<evidence type="ECO:0000256" key="2">
    <source>
        <dbReference type="ARBA" id="ARBA00022491"/>
    </source>
</evidence>
<dbReference type="GO" id="GO:0045892">
    <property type="term" value="P:negative regulation of DNA-templated transcription"/>
    <property type="evidence" value="ECO:0007669"/>
    <property type="project" value="TreeGrafter"/>
</dbReference>
<dbReference type="InterPro" id="IPR002481">
    <property type="entry name" value="FUR"/>
</dbReference>
<dbReference type="InterPro" id="IPR036388">
    <property type="entry name" value="WH-like_DNA-bd_sf"/>
</dbReference>
<dbReference type="RefSeq" id="WP_177193507.1">
    <property type="nucleotide sequence ID" value="NZ_FOUU01000001.1"/>
</dbReference>
<feature type="binding site" evidence="7">
    <location>
        <position position="144"/>
    </location>
    <ligand>
        <name>Zn(2+)</name>
        <dbReference type="ChEBI" id="CHEBI:29105"/>
    </ligand>
</feature>
<evidence type="ECO:0000256" key="1">
    <source>
        <dbReference type="ARBA" id="ARBA00007957"/>
    </source>
</evidence>
<dbReference type="Gene3D" id="3.30.1490.190">
    <property type="match status" value="1"/>
</dbReference>
<evidence type="ECO:0000313" key="9">
    <source>
        <dbReference type="Proteomes" id="UP000199611"/>
    </source>
</evidence>
<organism evidence="8 9">
    <name type="scientific">Thermodesulforhabdus norvegica</name>
    <dbReference type="NCBI Taxonomy" id="39841"/>
    <lineage>
        <taxon>Bacteria</taxon>
        <taxon>Pseudomonadati</taxon>
        <taxon>Thermodesulfobacteriota</taxon>
        <taxon>Syntrophobacteria</taxon>
        <taxon>Syntrophobacterales</taxon>
        <taxon>Thermodesulforhabdaceae</taxon>
        <taxon>Thermodesulforhabdus</taxon>
    </lineage>
</organism>
<protein>
    <submittedName>
        <fullName evidence="8">Fur family transcriptional regulator, peroxide stress response regulator</fullName>
    </submittedName>
</protein>
<keyword evidence="6" id="KW-0804">Transcription</keyword>
<dbReference type="Proteomes" id="UP000199611">
    <property type="component" value="Unassembled WGS sequence"/>
</dbReference>
<sequence length="149" mass="17484">MHSTETKKDDLLQFEKICRKFRLKVTPQRIAIYRAFISSEDHPSALQIFERLRRDFPTISLDTVNRTLQTFVEMGLGKVVEGTGEPRRFDPNLKKHHHFRCSRCDRIIDFSHPPYDFLEIPPDLKDRVAVKSVKVVLEGLCEECLRSTR</sequence>
<evidence type="ECO:0000256" key="7">
    <source>
        <dbReference type="PIRSR" id="PIRSR602481-1"/>
    </source>
</evidence>
<dbReference type="GO" id="GO:0008270">
    <property type="term" value="F:zinc ion binding"/>
    <property type="evidence" value="ECO:0007669"/>
    <property type="project" value="TreeGrafter"/>
</dbReference>
<dbReference type="GO" id="GO:0000976">
    <property type="term" value="F:transcription cis-regulatory region binding"/>
    <property type="evidence" value="ECO:0007669"/>
    <property type="project" value="TreeGrafter"/>
</dbReference>
<gene>
    <name evidence="8" type="ORF">SAMN05660836_00685</name>
</gene>
<dbReference type="Gene3D" id="1.10.10.10">
    <property type="entry name" value="Winged helix-like DNA-binding domain superfamily/Winged helix DNA-binding domain"/>
    <property type="match status" value="1"/>
</dbReference>
<keyword evidence="4" id="KW-0805">Transcription regulation</keyword>
<name>A0A1I4RMF2_9BACT</name>